<organism evidence="1 2">
    <name type="scientific">Ambrosiozyma monospora</name>
    <name type="common">Yeast</name>
    <name type="synonym">Endomycopsis monosporus</name>
    <dbReference type="NCBI Taxonomy" id="43982"/>
    <lineage>
        <taxon>Eukaryota</taxon>
        <taxon>Fungi</taxon>
        <taxon>Dikarya</taxon>
        <taxon>Ascomycota</taxon>
        <taxon>Saccharomycotina</taxon>
        <taxon>Pichiomycetes</taxon>
        <taxon>Pichiales</taxon>
        <taxon>Pichiaceae</taxon>
        <taxon>Ambrosiozyma</taxon>
    </lineage>
</organism>
<evidence type="ECO:0000313" key="2">
    <source>
        <dbReference type="Proteomes" id="UP001165064"/>
    </source>
</evidence>
<protein>
    <submittedName>
        <fullName evidence="1">Unnamed protein product</fullName>
    </submittedName>
</protein>
<keyword evidence="2" id="KW-1185">Reference proteome</keyword>
<proteinExistence type="predicted"/>
<gene>
    <name evidence="1" type="ORF">Amon02_000745100</name>
</gene>
<dbReference type="Proteomes" id="UP001165064">
    <property type="component" value="Unassembled WGS sequence"/>
</dbReference>
<accession>A0ACB5TCB1</accession>
<sequence>MRKSHSHSSELPKIPATPQQLSRAPTTTSPLSQTSTLNTSNSNSNMLFKTSTSRSNDSDITLTQNFESNWLPDSSIQEPFRAQISLKLSHSEIKGLRKSWDMITEVDTNNNEKSKDDESIFSVDSSRSSNSHAQQFNAQQFTSMLFCVQFYDNLISFEPTIERLIPSIKHQASAFAGVINVAIKNLEDLSRLSESLKNLGKLHSRILGIDPEFFQIMGEAFMKTITDRYASMKLPLSMQLEESWIKLYTYLANAMLQGGIDPVVDYNTRSNTNSPNSASSRNSGNTLFSEPANNNSRSSSLDDLVDPYANLSIDAKMAGIGAPGMTPKHVELPYQIHTSNSMQTLKTRAQNNTELPFVAKHGATGSNAGSSDGASIHTTISTSQLSMGKTAAAAGTTAGNGSSRRLRKFKKKTTGNEDCIIM</sequence>
<evidence type="ECO:0000313" key="1">
    <source>
        <dbReference type="EMBL" id="GME85204.1"/>
    </source>
</evidence>
<name>A0ACB5TCB1_AMBMO</name>
<dbReference type="EMBL" id="BSXS01006198">
    <property type="protein sequence ID" value="GME85204.1"/>
    <property type="molecule type" value="Genomic_DNA"/>
</dbReference>
<comment type="caution">
    <text evidence="1">The sequence shown here is derived from an EMBL/GenBank/DDBJ whole genome shotgun (WGS) entry which is preliminary data.</text>
</comment>
<reference evidence="1" key="1">
    <citation type="submission" date="2023-04" db="EMBL/GenBank/DDBJ databases">
        <title>Ambrosiozyma monospora NBRC 10751.</title>
        <authorList>
            <person name="Ichikawa N."/>
            <person name="Sato H."/>
            <person name="Tonouchi N."/>
        </authorList>
    </citation>
    <scope>NUCLEOTIDE SEQUENCE</scope>
    <source>
        <strain evidence="1">NBRC 10751</strain>
    </source>
</reference>